<dbReference type="EMBL" id="JANQDX010000008">
    <property type="protein sequence ID" value="KAL0920200.1"/>
    <property type="molecule type" value="Genomic_DNA"/>
</dbReference>
<evidence type="ECO:0000313" key="4">
    <source>
        <dbReference type="Proteomes" id="UP001552299"/>
    </source>
</evidence>
<evidence type="ECO:0000256" key="1">
    <source>
        <dbReference type="SAM" id="MobiDB-lite"/>
    </source>
</evidence>
<dbReference type="InterPro" id="IPR058353">
    <property type="entry name" value="DUF8040"/>
</dbReference>
<name>A0ABD0V557_DENTH</name>
<dbReference type="Pfam" id="PF26138">
    <property type="entry name" value="DUF8040"/>
    <property type="match status" value="1"/>
</dbReference>
<dbReference type="PANTHER" id="PTHR22930:SF259">
    <property type="entry name" value="OS08G0106900 PROTEIN"/>
    <property type="match status" value="1"/>
</dbReference>
<dbReference type="Proteomes" id="UP001552299">
    <property type="component" value="Unassembled WGS sequence"/>
</dbReference>
<dbReference type="PANTHER" id="PTHR22930">
    <property type="match status" value="1"/>
</dbReference>
<dbReference type="AlphaFoldDB" id="A0ABD0V557"/>
<protein>
    <recommendedName>
        <fullName evidence="2">DUF8040 domain-containing protein</fullName>
    </recommendedName>
</protein>
<organism evidence="3 4">
    <name type="scientific">Dendrobium thyrsiflorum</name>
    <name type="common">Pinecone-like raceme dendrobium</name>
    <name type="synonym">Orchid</name>
    <dbReference type="NCBI Taxonomy" id="117978"/>
    <lineage>
        <taxon>Eukaryota</taxon>
        <taxon>Viridiplantae</taxon>
        <taxon>Streptophyta</taxon>
        <taxon>Embryophyta</taxon>
        <taxon>Tracheophyta</taxon>
        <taxon>Spermatophyta</taxon>
        <taxon>Magnoliopsida</taxon>
        <taxon>Liliopsida</taxon>
        <taxon>Asparagales</taxon>
        <taxon>Orchidaceae</taxon>
        <taxon>Epidendroideae</taxon>
        <taxon>Malaxideae</taxon>
        <taxon>Dendrobiinae</taxon>
        <taxon>Dendrobium</taxon>
    </lineage>
</organism>
<reference evidence="3 4" key="1">
    <citation type="journal article" date="2024" name="Plant Biotechnol. J.">
        <title>Dendrobium thyrsiflorum genome and its molecular insights into genes involved in important horticultural traits.</title>
        <authorList>
            <person name="Chen B."/>
            <person name="Wang J.Y."/>
            <person name="Zheng P.J."/>
            <person name="Li K.L."/>
            <person name="Liang Y.M."/>
            <person name="Chen X.F."/>
            <person name="Zhang C."/>
            <person name="Zhao X."/>
            <person name="He X."/>
            <person name="Zhang G.Q."/>
            <person name="Liu Z.J."/>
            <person name="Xu Q."/>
        </authorList>
    </citation>
    <scope>NUCLEOTIDE SEQUENCE [LARGE SCALE GENOMIC DNA]</scope>
    <source>
        <strain evidence="3">GZMU011</strain>
    </source>
</reference>
<feature type="domain" description="DUF8040" evidence="2">
    <location>
        <begin position="68"/>
        <end position="132"/>
    </location>
</feature>
<feature type="region of interest" description="Disordered" evidence="1">
    <location>
        <begin position="236"/>
        <end position="324"/>
    </location>
</feature>
<dbReference type="InterPro" id="IPR045249">
    <property type="entry name" value="HARBI1-like"/>
</dbReference>
<keyword evidence="4" id="KW-1185">Reference proteome</keyword>
<accession>A0ABD0V557</accession>
<feature type="compositionally biased region" description="Basic and acidic residues" evidence="1">
    <location>
        <begin position="244"/>
        <end position="256"/>
    </location>
</feature>
<gene>
    <name evidence="3" type="ORF">M5K25_009320</name>
</gene>
<evidence type="ECO:0000313" key="3">
    <source>
        <dbReference type="EMBL" id="KAL0920200.1"/>
    </source>
</evidence>
<evidence type="ECO:0000259" key="2">
    <source>
        <dbReference type="Pfam" id="PF26138"/>
    </source>
</evidence>
<sequence>MPNYVQCELINEFNFMLREHIRVGNELSEYLASIIDEDSSNEDVPRMKRPMYNKAYTGQQYVVDILLLAEAFRQLKDLLVSCGLLRDTQCIGVDEQLATFLQGVAHGHSYRQLCEFYQHSLETVSHYFNLVLPFAYFDCHPFVRFNAQFYPFFLNALGAIDSTYIPTIMGKELQNRYRNRKSFTSQNVMTVVSFDRQFVYTASGWEGSAADMWVLRWAVDKDDFIVPQILLTRQRATRNSGRRAAGDSGRRGRQLDATRAGNSSRRGRRLDVTWGSDSMRRGQATRADAAGNASTQASDLGSRAGDVDRPPIPGHLQVSGSTQT</sequence>
<comment type="caution">
    <text evidence="3">The sequence shown here is derived from an EMBL/GenBank/DDBJ whole genome shotgun (WGS) entry which is preliminary data.</text>
</comment>
<proteinExistence type="predicted"/>